<dbReference type="KEGG" id="dtx:ATSB10_09690"/>
<keyword evidence="3" id="KW-1185">Reference proteome</keyword>
<dbReference type="PATRIC" id="fig|445710.3.peg.966"/>
<evidence type="ECO:0000313" key="2">
    <source>
        <dbReference type="EMBL" id="AND68423.1"/>
    </source>
</evidence>
<accession>A0A160MYK1</accession>
<name>A0A160MYK1_9GAMM</name>
<organism evidence="2 3">
    <name type="scientific">Dyella thiooxydans</name>
    <dbReference type="NCBI Taxonomy" id="445710"/>
    <lineage>
        <taxon>Bacteria</taxon>
        <taxon>Pseudomonadati</taxon>
        <taxon>Pseudomonadota</taxon>
        <taxon>Gammaproteobacteria</taxon>
        <taxon>Lysobacterales</taxon>
        <taxon>Rhodanobacteraceae</taxon>
        <taxon>Dyella</taxon>
    </lineage>
</organism>
<evidence type="ECO:0000313" key="3">
    <source>
        <dbReference type="Proteomes" id="UP000077255"/>
    </source>
</evidence>
<proteinExistence type="predicted"/>
<keyword evidence="1" id="KW-0472">Membrane</keyword>
<evidence type="ECO:0000256" key="1">
    <source>
        <dbReference type="SAM" id="Phobius"/>
    </source>
</evidence>
<sequence>MIPAVLLLLVILSYPFSHWMAMQPWWVQCNVVLLVTSSAYYLAGYLHRDGRRR</sequence>
<dbReference type="EMBL" id="CP014841">
    <property type="protein sequence ID" value="AND68423.1"/>
    <property type="molecule type" value="Genomic_DNA"/>
</dbReference>
<reference evidence="2 3" key="1">
    <citation type="submission" date="2016-02" db="EMBL/GenBank/DDBJ databases">
        <title>Complete genome sequencing and analysis of ATSB10, Dyella thiooxydans isolated from rhizosphere soil of sunflower (Helianthus annuus L.).</title>
        <authorList>
            <person name="Lee Y."/>
            <person name="Hwangbo K."/>
            <person name="Chung H."/>
            <person name="Yoo J."/>
            <person name="Kim K.Y."/>
            <person name="Sa T.M."/>
            <person name="Um Y."/>
            <person name="Madhaiyan M."/>
        </authorList>
    </citation>
    <scope>NUCLEOTIDE SEQUENCE [LARGE SCALE GENOMIC DNA]</scope>
    <source>
        <strain evidence="2 3">ATSB10</strain>
    </source>
</reference>
<keyword evidence="1" id="KW-1133">Transmembrane helix</keyword>
<keyword evidence="1" id="KW-0812">Transmembrane</keyword>
<dbReference type="Proteomes" id="UP000077255">
    <property type="component" value="Chromosome"/>
</dbReference>
<gene>
    <name evidence="2" type="ORF">ATSB10_09690</name>
</gene>
<dbReference type="STRING" id="445710.ATSB10_09690"/>
<dbReference type="AlphaFoldDB" id="A0A160MYK1"/>
<feature type="transmembrane region" description="Helical" evidence="1">
    <location>
        <begin position="25"/>
        <end position="43"/>
    </location>
</feature>
<protein>
    <submittedName>
        <fullName evidence="2">Uncharacterized protein</fullName>
    </submittedName>
</protein>